<dbReference type="Proteomes" id="UP000053660">
    <property type="component" value="Unassembled WGS sequence"/>
</dbReference>
<sequence>MMKYSSEVRSSPYVLMFWAGFGPNCNRITSPSHVYGVASPISSTWSLGQNSQLQTTNL</sequence>
<proteinExistence type="predicted"/>
<accession>A0A0B1SM67</accession>
<dbReference type="EMBL" id="KN569209">
    <property type="protein sequence ID" value="KHJ84300.1"/>
    <property type="molecule type" value="Genomic_DNA"/>
</dbReference>
<protein>
    <submittedName>
        <fullName evidence="1">Uncharacterized protein</fullName>
    </submittedName>
</protein>
<name>A0A0B1SM67_OESDE</name>
<gene>
    <name evidence="1" type="ORF">OESDEN_15989</name>
</gene>
<evidence type="ECO:0000313" key="2">
    <source>
        <dbReference type="Proteomes" id="UP000053660"/>
    </source>
</evidence>
<dbReference type="AlphaFoldDB" id="A0A0B1SM67"/>
<reference evidence="1 2" key="1">
    <citation type="submission" date="2014-03" db="EMBL/GenBank/DDBJ databases">
        <title>Draft genome of the hookworm Oesophagostomum dentatum.</title>
        <authorList>
            <person name="Mitreva M."/>
        </authorList>
    </citation>
    <scope>NUCLEOTIDE SEQUENCE [LARGE SCALE GENOMIC DNA]</scope>
    <source>
        <strain evidence="1 2">OD-Hann</strain>
    </source>
</reference>
<keyword evidence="2" id="KW-1185">Reference proteome</keyword>
<organism evidence="1 2">
    <name type="scientific">Oesophagostomum dentatum</name>
    <name type="common">Nodular worm</name>
    <dbReference type="NCBI Taxonomy" id="61180"/>
    <lineage>
        <taxon>Eukaryota</taxon>
        <taxon>Metazoa</taxon>
        <taxon>Ecdysozoa</taxon>
        <taxon>Nematoda</taxon>
        <taxon>Chromadorea</taxon>
        <taxon>Rhabditida</taxon>
        <taxon>Rhabditina</taxon>
        <taxon>Rhabditomorpha</taxon>
        <taxon>Strongyloidea</taxon>
        <taxon>Strongylidae</taxon>
        <taxon>Oesophagostomum</taxon>
    </lineage>
</organism>
<evidence type="ECO:0000313" key="1">
    <source>
        <dbReference type="EMBL" id="KHJ84300.1"/>
    </source>
</evidence>